<dbReference type="AlphaFoldDB" id="A0A7Y6NTI2"/>
<evidence type="ECO:0000313" key="2">
    <source>
        <dbReference type="Proteomes" id="UP000529637"/>
    </source>
</evidence>
<proteinExistence type="predicted"/>
<protein>
    <submittedName>
        <fullName evidence="1">DUF2971 domain-containing protein</fullName>
    </submittedName>
</protein>
<dbReference type="Proteomes" id="UP000529637">
    <property type="component" value="Unassembled WGS sequence"/>
</dbReference>
<name>A0A7Y6NTI2_9BURK</name>
<dbReference type="Pfam" id="PF11185">
    <property type="entry name" value="DUF2971"/>
    <property type="match status" value="1"/>
</dbReference>
<sequence length="219" mass="24977">MHEALPVEVRAAFPLSRLLPILQEYARTKHVEMLAALRSVTSPAVALIQHKFDELIGALCLSEQPDSLLMWSHYASSHTGFVLEFDAHHDHFWQQRSPQDELRHLRRVVYRDTRPSATLTELDGFEWFLVKSSHWSYEREWRILRALSEAQKIIPAKPHPICLFGFPPSAISSVILGSRASAETLAQVEASLGSHSGYRATIRRAMPDPTHFHLNIRDV</sequence>
<comment type="caution">
    <text evidence="1">The sequence shown here is derived from an EMBL/GenBank/DDBJ whole genome shotgun (WGS) entry which is preliminary data.</text>
</comment>
<reference evidence="1 2" key="1">
    <citation type="submission" date="2020-06" db="EMBL/GenBank/DDBJ databases">
        <title>Schlegella sp. ID0723 isolated from air conditioner.</title>
        <authorList>
            <person name="Kim D.Y."/>
            <person name="Kim D.-U."/>
        </authorList>
    </citation>
    <scope>NUCLEOTIDE SEQUENCE [LARGE SCALE GENOMIC DNA]</scope>
    <source>
        <strain evidence="1 2">ID0723</strain>
    </source>
</reference>
<keyword evidence="2" id="KW-1185">Reference proteome</keyword>
<evidence type="ECO:0000313" key="1">
    <source>
        <dbReference type="EMBL" id="NUZ09068.1"/>
    </source>
</evidence>
<accession>A0A7Y6NTI2</accession>
<organism evidence="1 2">
    <name type="scientific">Piscinibacter koreensis</name>
    <dbReference type="NCBI Taxonomy" id="2742824"/>
    <lineage>
        <taxon>Bacteria</taxon>
        <taxon>Pseudomonadati</taxon>
        <taxon>Pseudomonadota</taxon>
        <taxon>Betaproteobacteria</taxon>
        <taxon>Burkholderiales</taxon>
        <taxon>Sphaerotilaceae</taxon>
        <taxon>Piscinibacter</taxon>
    </lineage>
</organism>
<dbReference type="EMBL" id="JABWMJ010000026">
    <property type="protein sequence ID" value="NUZ09068.1"/>
    <property type="molecule type" value="Genomic_DNA"/>
</dbReference>
<gene>
    <name evidence="1" type="ORF">HQN59_25340</name>
</gene>
<dbReference type="InterPro" id="IPR021352">
    <property type="entry name" value="DUF2971"/>
</dbReference>